<accession>A0A192H3K5</accession>
<gene>
    <name evidence="1" type="ORF">AYR53_11800</name>
</gene>
<evidence type="ECO:0000313" key="1">
    <source>
        <dbReference type="EMBL" id="ANK63394.1"/>
    </source>
</evidence>
<proteinExistence type="predicted"/>
<keyword evidence="2" id="KW-1185">Reference proteome</keyword>
<dbReference type="Proteomes" id="UP000078582">
    <property type="component" value="Chromosome"/>
</dbReference>
<evidence type="ECO:0000313" key="2">
    <source>
        <dbReference type="Proteomes" id="UP000078582"/>
    </source>
</evidence>
<dbReference type="STRING" id="375175.AYR53_11800"/>
<dbReference type="RefSeq" id="WP_068280118.1">
    <property type="nucleotide sequence ID" value="NZ_CP014873.1"/>
</dbReference>
<dbReference type="GeneID" id="42982944"/>
<organism evidence="1 2">
    <name type="scientific">Loigolactobacillus backii</name>
    <dbReference type="NCBI Taxonomy" id="375175"/>
    <lineage>
        <taxon>Bacteria</taxon>
        <taxon>Bacillati</taxon>
        <taxon>Bacillota</taxon>
        <taxon>Bacilli</taxon>
        <taxon>Lactobacillales</taxon>
        <taxon>Lactobacillaceae</taxon>
        <taxon>Loigolactobacillus</taxon>
    </lineage>
</organism>
<protein>
    <submittedName>
        <fullName evidence="1">Uncharacterized protein</fullName>
    </submittedName>
</protein>
<reference evidence="1 2" key="1">
    <citation type="submission" date="2016-03" db="EMBL/GenBank/DDBJ databases">
        <title>Pediococcus and Lactobacillus from brewery environment - whole genome sequencing and assembly.</title>
        <authorList>
            <person name="Behr J."/>
            <person name="Geissler A.J."/>
            <person name="Vogel R.F."/>
        </authorList>
    </citation>
    <scope>NUCLEOTIDE SEQUENCE [LARGE SCALE GENOMIC DNA]</scope>
    <source>
        <strain evidence="1 2">TMW 1.1989</strain>
    </source>
</reference>
<dbReference type="EMBL" id="CP014873">
    <property type="protein sequence ID" value="ANK63394.1"/>
    <property type="molecule type" value="Genomic_DNA"/>
</dbReference>
<sequence>MVTDEEFKQFYLESIKQIDTIMTQFNFKYSLFVVEILDAWLQMCKSLRKKGKPLSHAEPMLSQAYKQAEYEQKQGVGLYESDLSFAIGTESNVSLANIYSRWAPLLDKLNEKHKREREASPHEQD</sequence>
<dbReference type="AlphaFoldDB" id="A0A192H3K5"/>
<name>A0A192H3K5_9LACO</name>